<reference evidence="1" key="1">
    <citation type="submission" date="2017-02" db="UniProtKB">
        <authorList>
            <consortium name="WormBaseParasite"/>
        </authorList>
    </citation>
    <scope>IDENTIFICATION</scope>
</reference>
<sequence>LHTLPEVDLCAAFAIGRYLSNLSRIATDYKLINFRKNLATVWGPIYMSVEPAPDTSPPVRMTECEKHAAAIEIFAKVLEAVPWESTKDTKNVPLQAQYMAYMDTVYDTTSRLRDGCLMKILNKQTSCKGSLEDKLRQEAMLECMKPENQVRKEGKREIVKCCTQLVPSDKTKLSCQRPC</sequence>
<proteinExistence type="predicted"/>
<protein>
    <submittedName>
        <fullName evidence="1">MTX3 protein</fullName>
    </submittedName>
</protein>
<name>A0A0R3T3K4_RODNA</name>
<evidence type="ECO:0000313" key="1">
    <source>
        <dbReference type="WBParaSite" id="HNAJ_0000159301-mRNA-1"/>
    </source>
</evidence>
<dbReference type="AlphaFoldDB" id="A0A0R3T3K4"/>
<accession>A0A0R3T3K4</accession>
<organism evidence="1">
    <name type="scientific">Rodentolepis nana</name>
    <name type="common">Dwarf tapeworm</name>
    <name type="synonym">Hymenolepis nana</name>
    <dbReference type="NCBI Taxonomy" id="102285"/>
    <lineage>
        <taxon>Eukaryota</taxon>
        <taxon>Metazoa</taxon>
        <taxon>Spiralia</taxon>
        <taxon>Lophotrochozoa</taxon>
        <taxon>Platyhelminthes</taxon>
        <taxon>Cestoda</taxon>
        <taxon>Eucestoda</taxon>
        <taxon>Cyclophyllidea</taxon>
        <taxon>Hymenolepididae</taxon>
        <taxon>Rodentolepis</taxon>
    </lineage>
</organism>
<dbReference type="WBParaSite" id="HNAJ_0000159301-mRNA-1">
    <property type="protein sequence ID" value="HNAJ_0000159301-mRNA-1"/>
    <property type="gene ID" value="HNAJ_0000159301"/>
</dbReference>